<keyword evidence="1" id="KW-0472">Membrane</keyword>
<accession>A0A2R6AFS5</accession>
<organism evidence="2 3">
    <name type="scientific">Candidatus Marsarchaeota G1 archaeon BE_D</name>
    <dbReference type="NCBI Taxonomy" id="1978156"/>
    <lineage>
        <taxon>Archaea</taxon>
        <taxon>Candidatus Marsarchaeota</taxon>
        <taxon>Candidatus Marsarchaeota group 1</taxon>
    </lineage>
</organism>
<gene>
    <name evidence="2" type="ORF">B9Q02_07100</name>
</gene>
<comment type="caution">
    <text evidence="2">The sequence shown here is derived from an EMBL/GenBank/DDBJ whole genome shotgun (WGS) entry which is preliminary data.</text>
</comment>
<dbReference type="Proteomes" id="UP000240569">
    <property type="component" value="Unassembled WGS sequence"/>
</dbReference>
<keyword evidence="1" id="KW-1133">Transmembrane helix</keyword>
<feature type="transmembrane region" description="Helical" evidence="1">
    <location>
        <begin position="167"/>
        <end position="196"/>
    </location>
</feature>
<protein>
    <recommendedName>
        <fullName evidence="4">Glycosyltransferase RgtA/B/C/D-like domain-containing protein</fullName>
    </recommendedName>
</protein>
<dbReference type="AlphaFoldDB" id="A0A2R6AFS5"/>
<proteinExistence type="predicted"/>
<evidence type="ECO:0000313" key="3">
    <source>
        <dbReference type="Proteomes" id="UP000240569"/>
    </source>
</evidence>
<feature type="transmembrane region" description="Helical" evidence="1">
    <location>
        <begin position="340"/>
        <end position="358"/>
    </location>
</feature>
<feature type="transmembrane region" description="Helical" evidence="1">
    <location>
        <begin position="140"/>
        <end position="160"/>
    </location>
</feature>
<keyword evidence="1" id="KW-0812">Transmembrane</keyword>
<sequence>MRIDSDRMVNLSLIAITVCGTLFRLIPPLTTVGLPFYDPHGYYHDILVMQKTHSDPLLSPFGYTGEVPLLDYMLYLVMSYSGLDALSTTKWVQPLLLSVVNIPAIYWLTARISKRRDIGLIGALLFAISDVGALRESYAIPEGIATAILLCMVIALFKFVESRSPSWLLVFSVLLLGVFTAHNLTPFMFFLILLGVTPVLSKVGRESSSYLLMLPLSIAGVFTAFTPLGASIDQNAYVRYAQLISLAFSNAQAITSGSGFGSPLAGYQTGGGQSLISFMELHLITVFTLMLALFALLKYLAKPSRDPFQAIVFAWLIITGVTFVMGVLGDSLFGANNPFFGYRTWIYLMFPASIVAAYTVRSLFTRGKKLMVLGTLCLIFVLSVSAPLTVHFIQSDSENFELLDAHELAVSNWLVSHVTLPYTVYSAGAFTPTINGSLFEAPKKESMALLLGNATVWPQNLTHYYVILSQRTLDYPFASSSYRVNTNKFYSPFFDVVYSSQTVWVFSNVNLSSIQYNFTINSLQGD</sequence>
<feature type="transmembrane region" description="Helical" evidence="1">
    <location>
        <begin position="308"/>
        <end position="328"/>
    </location>
</feature>
<evidence type="ECO:0008006" key="4">
    <source>
        <dbReference type="Google" id="ProtNLM"/>
    </source>
</evidence>
<feature type="transmembrane region" description="Helical" evidence="1">
    <location>
        <begin position="240"/>
        <end position="261"/>
    </location>
</feature>
<dbReference type="EMBL" id="NEXD01000039">
    <property type="protein sequence ID" value="PSN85240.1"/>
    <property type="molecule type" value="Genomic_DNA"/>
</dbReference>
<name>A0A2R6AFS5_9ARCH</name>
<reference evidence="2 3" key="1">
    <citation type="submission" date="2017-04" db="EMBL/GenBank/DDBJ databases">
        <title>Novel microbial lineages endemic to geothermal iron-oxide mats fill important gaps in the evolutionary history of Archaea.</title>
        <authorList>
            <person name="Jay Z.J."/>
            <person name="Beam J.P."/>
            <person name="Dlakic M."/>
            <person name="Rusch D.B."/>
            <person name="Kozubal M.A."/>
            <person name="Inskeep W.P."/>
        </authorList>
    </citation>
    <scope>NUCLEOTIDE SEQUENCE [LARGE SCALE GENOMIC DNA]</scope>
    <source>
        <strain evidence="2">BE_D</strain>
    </source>
</reference>
<evidence type="ECO:0000313" key="2">
    <source>
        <dbReference type="EMBL" id="PSN85240.1"/>
    </source>
</evidence>
<feature type="transmembrane region" description="Helical" evidence="1">
    <location>
        <begin position="7"/>
        <end position="26"/>
    </location>
</feature>
<evidence type="ECO:0000256" key="1">
    <source>
        <dbReference type="SAM" id="Phobius"/>
    </source>
</evidence>
<feature type="transmembrane region" description="Helical" evidence="1">
    <location>
        <begin position="208"/>
        <end position="228"/>
    </location>
</feature>
<feature type="transmembrane region" description="Helical" evidence="1">
    <location>
        <begin position="91"/>
        <end position="110"/>
    </location>
</feature>
<feature type="transmembrane region" description="Helical" evidence="1">
    <location>
        <begin position="117"/>
        <end position="134"/>
    </location>
</feature>
<feature type="transmembrane region" description="Helical" evidence="1">
    <location>
        <begin position="370"/>
        <end position="393"/>
    </location>
</feature>
<feature type="transmembrane region" description="Helical" evidence="1">
    <location>
        <begin position="281"/>
        <end position="301"/>
    </location>
</feature>